<comment type="subcellular location">
    <subcellularLocation>
        <location evidence="1">Cell inner membrane</location>
        <topology evidence="1">Multi-pass membrane protein</topology>
    </subcellularLocation>
    <subcellularLocation>
        <location evidence="12">Membrane</location>
        <topology evidence="12">Multi-pass membrane protein</topology>
    </subcellularLocation>
</comment>
<protein>
    <recommendedName>
        <fullName evidence="3">Biopolymer transport protein ExbB</fullName>
    </recommendedName>
</protein>
<dbReference type="Proteomes" id="UP001156215">
    <property type="component" value="Chromosome"/>
</dbReference>
<keyword evidence="4 12" id="KW-0813">Transport</keyword>
<comment type="subunit">
    <text evidence="2">The accessory proteins ExbB and ExbD seem to form a complex with TonB.</text>
</comment>
<evidence type="ECO:0000256" key="12">
    <source>
        <dbReference type="RuleBase" id="RU004057"/>
    </source>
</evidence>
<gene>
    <name evidence="15" type="ORF">NB640_01800</name>
</gene>
<dbReference type="AlphaFoldDB" id="A0A9E9P3U5"/>
<feature type="domain" description="MotA/TolQ/ExbB proton channel" evidence="14">
    <location>
        <begin position="101"/>
        <end position="211"/>
    </location>
</feature>
<evidence type="ECO:0000256" key="2">
    <source>
        <dbReference type="ARBA" id="ARBA00011471"/>
    </source>
</evidence>
<evidence type="ECO:0000256" key="9">
    <source>
        <dbReference type="ARBA" id="ARBA00022989"/>
    </source>
</evidence>
<comment type="similarity">
    <text evidence="12">Belongs to the exbB/tolQ family.</text>
</comment>
<evidence type="ECO:0000256" key="5">
    <source>
        <dbReference type="ARBA" id="ARBA00022475"/>
    </source>
</evidence>
<dbReference type="PANTHER" id="PTHR30625">
    <property type="entry name" value="PROTEIN TOLQ"/>
    <property type="match status" value="1"/>
</dbReference>
<sequence>MEPAHTIGFAHFIAQSDPLGKCLLVILLGMSIASWTLIVVKGIAAWRRNRHGNAFLQLFWNATSLDAVRHEIQTHGIKCPFSHLTAHAQHAKEHHNTYGAAKLSEAGTQQEFLIRTMKKVIDEDAARLENGLSVLATIGSTAPFIGLFGTVWGIYNALIAISATGAGTLDKVAGPVGEALIMTGIGLAVAIPAVIGYNMLVRTNNVTLARLDAFANELLTFLSTGKICAFAQVSVQATMQPPVVHNIKRG</sequence>
<keyword evidence="16" id="KW-1185">Reference proteome</keyword>
<keyword evidence="7 13" id="KW-0812">Transmembrane</keyword>
<dbReference type="PANTHER" id="PTHR30625:SF14">
    <property type="entry name" value="BIOPOLYMER TRANSPORT PROTEIN EXBB"/>
    <property type="match status" value="1"/>
</dbReference>
<dbReference type="Pfam" id="PF01618">
    <property type="entry name" value="MotA_ExbB"/>
    <property type="match status" value="1"/>
</dbReference>
<evidence type="ECO:0000313" key="15">
    <source>
        <dbReference type="EMBL" id="WAW10423.1"/>
    </source>
</evidence>
<comment type="function">
    <text evidence="11">Involved in the TonB-dependent energy-dependent transport of various receptor-bound substrates. Protects ExbD from proteolytic degradation and functionally stabilizes TonB.</text>
</comment>
<evidence type="ECO:0000256" key="8">
    <source>
        <dbReference type="ARBA" id="ARBA00022927"/>
    </source>
</evidence>
<dbReference type="InterPro" id="IPR050790">
    <property type="entry name" value="ExbB/TolQ_transport"/>
</dbReference>
<evidence type="ECO:0000313" key="16">
    <source>
        <dbReference type="Proteomes" id="UP001156215"/>
    </source>
</evidence>
<evidence type="ECO:0000256" key="6">
    <source>
        <dbReference type="ARBA" id="ARBA00022519"/>
    </source>
</evidence>
<dbReference type="RefSeq" id="WP_269309437.1">
    <property type="nucleotide sequence ID" value="NZ_CP098242.1"/>
</dbReference>
<evidence type="ECO:0000256" key="7">
    <source>
        <dbReference type="ARBA" id="ARBA00022692"/>
    </source>
</evidence>
<dbReference type="GO" id="GO:0017038">
    <property type="term" value="P:protein import"/>
    <property type="evidence" value="ECO:0007669"/>
    <property type="project" value="TreeGrafter"/>
</dbReference>
<keyword evidence="5" id="KW-1003">Cell membrane</keyword>
<evidence type="ECO:0000256" key="4">
    <source>
        <dbReference type="ARBA" id="ARBA00022448"/>
    </source>
</evidence>
<keyword evidence="8 12" id="KW-0653">Protein transport</keyword>
<dbReference type="EMBL" id="CP098242">
    <property type="protein sequence ID" value="WAW10423.1"/>
    <property type="molecule type" value="Genomic_DNA"/>
</dbReference>
<accession>A0A9E9P3U5</accession>
<dbReference type="GO" id="GO:0005886">
    <property type="term" value="C:plasma membrane"/>
    <property type="evidence" value="ECO:0007669"/>
    <property type="project" value="UniProtKB-SubCell"/>
</dbReference>
<name>A0A9E9P3U5_9BURK</name>
<evidence type="ECO:0000256" key="10">
    <source>
        <dbReference type="ARBA" id="ARBA00023136"/>
    </source>
</evidence>
<organism evidence="15 16">
    <name type="scientific">Oxalobacter vibrioformis</name>
    <dbReference type="NCBI Taxonomy" id="933080"/>
    <lineage>
        <taxon>Bacteria</taxon>
        <taxon>Pseudomonadati</taxon>
        <taxon>Pseudomonadota</taxon>
        <taxon>Betaproteobacteria</taxon>
        <taxon>Burkholderiales</taxon>
        <taxon>Oxalobacteraceae</taxon>
        <taxon>Oxalobacter</taxon>
    </lineage>
</organism>
<evidence type="ECO:0000259" key="14">
    <source>
        <dbReference type="Pfam" id="PF01618"/>
    </source>
</evidence>
<keyword evidence="10 13" id="KW-0472">Membrane</keyword>
<feature type="transmembrane region" description="Helical" evidence="13">
    <location>
        <begin position="18"/>
        <end position="40"/>
    </location>
</feature>
<keyword evidence="6" id="KW-0997">Cell inner membrane</keyword>
<reference evidence="15" key="1">
    <citation type="journal article" date="2022" name="Front. Microbiol.">
        <title>New perspectives on an old grouping: The genomic and phenotypic variability of Oxalobacter formigenes and the implications for calcium oxalate stone prevention.</title>
        <authorList>
            <person name="Chmiel J.A."/>
            <person name="Carr C."/>
            <person name="Stuivenberg G.A."/>
            <person name="Venema R."/>
            <person name="Chanyi R.M."/>
            <person name="Al K.F."/>
            <person name="Giguere D."/>
            <person name="Say H."/>
            <person name="Akouris P.P."/>
            <person name="Dominguez Romero S.A."/>
            <person name="Kwong A."/>
            <person name="Tai V."/>
            <person name="Koval S.F."/>
            <person name="Razvi H."/>
            <person name="Bjazevic J."/>
            <person name="Burton J.P."/>
        </authorList>
    </citation>
    <scope>NUCLEOTIDE SEQUENCE</scope>
    <source>
        <strain evidence="15">WoOx3</strain>
    </source>
</reference>
<feature type="transmembrane region" description="Helical" evidence="13">
    <location>
        <begin position="179"/>
        <end position="200"/>
    </location>
</feature>
<evidence type="ECO:0000256" key="11">
    <source>
        <dbReference type="ARBA" id="ARBA00024816"/>
    </source>
</evidence>
<dbReference type="KEGG" id="ovb:NB640_01800"/>
<proteinExistence type="inferred from homology"/>
<keyword evidence="9 13" id="KW-1133">Transmembrane helix</keyword>
<evidence type="ECO:0000256" key="13">
    <source>
        <dbReference type="SAM" id="Phobius"/>
    </source>
</evidence>
<dbReference type="InterPro" id="IPR002898">
    <property type="entry name" value="MotA_ExbB_proton_chnl"/>
</dbReference>
<evidence type="ECO:0000256" key="1">
    <source>
        <dbReference type="ARBA" id="ARBA00004429"/>
    </source>
</evidence>
<evidence type="ECO:0000256" key="3">
    <source>
        <dbReference type="ARBA" id="ARBA00022093"/>
    </source>
</evidence>
<feature type="transmembrane region" description="Helical" evidence="13">
    <location>
        <begin position="144"/>
        <end position="167"/>
    </location>
</feature>